<dbReference type="InterPro" id="IPR008952">
    <property type="entry name" value="Tetraspanin_EC2_sf"/>
</dbReference>
<keyword evidence="4 5" id="KW-0472">Membrane</keyword>
<dbReference type="SUPFAM" id="SSF48652">
    <property type="entry name" value="Tetraspanin"/>
    <property type="match status" value="1"/>
</dbReference>
<evidence type="ECO:0000256" key="1">
    <source>
        <dbReference type="ARBA" id="ARBA00004141"/>
    </source>
</evidence>
<reference evidence="6" key="3">
    <citation type="submission" date="2020-03" db="EMBL/GenBank/DDBJ databases">
        <title>Intra-Species Differences in Population Size shape Life History and Genome Evolution.</title>
        <authorList>
            <person name="Willemsen D."/>
            <person name="Cui R."/>
            <person name="Valenzano D.R."/>
        </authorList>
    </citation>
    <scope>NUCLEOTIDE SEQUENCE</scope>
    <source>
        <strain evidence="6">GRZ</strain>
        <tissue evidence="6">Whole</tissue>
    </source>
</reference>
<evidence type="ECO:0000313" key="6">
    <source>
        <dbReference type="EMBL" id="KAF7229096.1"/>
    </source>
</evidence>
<evidence type="ECO:0000256" key="3">
    <source>
        <dbReference type="ARBA" id="ARBA00022989"/>
    </source>
</evidence>
<gene>
    <name evidence="7" type="primary">Nfu_g_1_011873</name>
    <name evidence="6" type="ORF">G4P62_000902</name>
</gene>
<sequence>MGKGSVWLKWSYIGAISVIAGIGVLMLGFTLFSHGYLMHEEELESLVTGFHFAYGFISITLLLTIIGGFGVWKEKKWALIVFTVGMILCTLYLIANEVGLLIVPSQLKVLLEDDYLSMLPLSKVNVTEIAHLNNTQSELKCCGLLSYRDWDYNIPKSCLCAENSLNPCVAAPRNSSLFIEDRIVMIYAKPCLSIITAQAMKTIHIASGILMGLILLWVGSIASCIAILCQLNKKMETPKVVYSSEAKAGNYTSLMEAPDTEIT</sequence>
<evidence type="ECO:0000256" key="2">
    <source>
        <dbReference type="ARBA" id="ARBA00022692"/>
    </source>
</evidence>
<feature type="transmembrane region" description="Helical" evidence="5">
    <location>
        <begin position="12"/>
        <end position="32"/>
    </location>
</feature>
<protein>
    <submittedName>
        <fullName evidence="6">Transcript variant X1</fullName>
    </submittedName>
</protein>
<dbReference type="InterPro" id="IPR018499">
    <property type="entry name" value="Tetraspanin/Peripherin"/>
</dbReference>
<dbReference type="KEGG" id="nfu:107384561"/>
<dbReference type="Gene3D" id="1.10.1450.10">
    <property type="entry name" value="Tetraspanin"/>
    <property type="match status" value="1"/>
</dbReference>
<evidence type="ECO:0000256" key="4">
    <source>
        <dbReference type="ARBA" id="ARBA00023136"/>
    </source>
</evidence>
<evidence type="ECO:0000256" key="5">
    <source>
        <dbReference type="SAM" id="Phobius"/>
    </source>
</evidence>
<feature type="transmembrane region" description="Helical" evidence="5">
    <location>
        <begin position="77"/>
        <end position="95"/>
    </location>
</feature>
<dbReference type="Pfam" id="PF00335">
    <property type="entry name" value="Tetraspanin"/>
    <property type="match status" value="1"/>
</dbReference>
<keyword evidence="2 5" id="KW-0812">Transmembrane</keyword>
<dbReference type="Proteomes" id="UP000822369">
    <property type="component" value="Chromosome 2"/>
</dbReference>
<dbReference type="GO" id="GO:0016020">
    <property type="term" value="C:membrane"/>
    <property type="evidence" value="ECO:0007669"/>
    <property type="project" value="UniProtKB-SubCell"/>
</dbReference>
<dbReference type="EMBL" id="HADY01016663">
    <property type="protein sequence ID" value="SBP55148.1"/>
    <property type="molecule type" value="Transcribed_RNA"/>
</dbReference>
<reference evidence="7" key="2">
    <citation type="submission" date="2016-06" db="EMBL/GenBank/DDBJ databases">
        <title>The genome of a short-lived fish provides insights into sex chromosome evolution and the genetic control of aging.</title>
        <authorList>
            <person name="Reichwald K."/>
            <person name="Felder M."/>
            <person name="Petzold A."/>
            <person name="Koch P."/>
            <person name="Groth M."/>
            <person name="Platzer M."/>
        </authorList>
    </citation>
    <scope>NUCLEOTIDE SEQUENCE</scope>
    <source>
        <tissue evidence="7">Brain</tissue>
    </source>
</reference>
<reference evidence="7" key="1">
    <citation type="submission" date="2016-05" db="EMBL/GenBank/DDBJ databases">
        <authorList>
            <person name="Lavstsen T."/>
            <person name="Jespersen J.S."/>
        </authorList>
    </citation>
    <scope>NUCLEOTIDE SEQUENCE</scope>
    <source>
        <tissue evidence="7">Brain</tissue>
    </source>
</reference>
<dbReference type="AlphaFoldDB" id="A0A1A8AKD5"/>
<evidence type="ECO:0000313" key="7">
    <source>
        <dbReference type="EMBL" id="SBP55148.1"/>
    </source>
</evidence>
<name>A0A1A8AKD5_NOTFU</name>
<comment type="subcellular location">
    <subcellularLocation>
        <location evidence="1">Membrane</location>
        <topology evidence="1">Multi-pass membrane protein</topology>
    </subcellularLocation>
</comment>
<dbReference type="EMBL" id="JAAVVJ010000002">
    <property type="protein sequence ID" value="KAF7229096.1"/>
    <property type="molecule type" value="Genomic_DNA"/>
</dbReference>
<dbReference type="OrthoDB" id="438211at2759"/>
<keyword evidence="3 5" id="KW-1133">Transmembrane helix</keyword>
<proteinExistence type="predicted"/>
<organism evidence="7">
    <name type="scientific">Nothobranchius furzeri</name>
    <name type="common">Turquoise killifish</name>
    <dbReference type="NCBI Taxonomy" id="105023"/>
    <lineage>
        <taxon>Eukaryota</taxon>
        <taxon>Metazoa</taxon>
        <taxon>Chordata</taxon>
        <taxon>Craniata</taxon>
        <taxon>Vertebrata</taxon>
        <taxon>Euteleostomi</taxon>
        <taxon>Actinopterygii</taxon>
        <taxon>Neopterygii</taxon>
        <taxon>Teleostei</taxon>
        <taxon>Neoteleostei</taxon>
        <taxon>Acanthomorphata</taxon>
        <taxon>Ovalentaria</taxon>
        <taxon>Atherinomorphae</taxon>
        <taxon>Cyprinodontiformes</taxon>
        <taxon>Nothobranchiidae</taxon>
        <taxon>Nothobranchius</taxon>
    </lineage>
</organism>
<feature type="transmembrane region" description="Helical" evidence="5">
    <location>
        <begin position="209"/>
        <end position="229"/>
    </location>
</feature>
<feature type="transmembrane region" description="Helical" evidence="5">
    <location>
        <begin position="52"/>
        <end position="72"/>
    </location>
</feature>
<accession>A0A1A8AKD5</accession>